<name>A0A8H3QDZ8_9GLOM</name>
<gene>
    <name evidence="1" type="ORF">RCL2_000462300</name>
</gene>
<proteinExistence type="predicted"/>
<dbReference type="EMBL" id="BLAL01000030">
    <property type="protein sequence ID" value="GES77240.1"/>
    <property type="molecule type" value="Genomic_DNA"/>
</dbReference>
<organism evidence="1 2">
    <name type="scientific">Rhizophagus clarus</name>
    <dbReference type="NCBI Taxonomy" id="94130"/>
    <lineage>
        <taxon>Eukaryota</taxon>
        <taxon>Fungi</taxon>
        <taxon>Fungi incertae sedis</taxon>
        <taxon>Mucoromycota</taxon>
        <taxon>Glomeromycotina</taxon>
        <taxon>Glomeromycetes</taxon>
        <taxon>Glomerales</taxon>
        <taxon>Glomeraceae</taxon>
        <taxon>Rhizophagus</taxon>
    </lineage>
</organism>
<comment type="caution">
    <text evidence="1">The sequence shown here is derived from an EMBL/GenBank/DDBJ whole genome shotgun (WGS) entry which is preliminary data.</text>
</comment>
<reference evidence="1" key="1">
    <citation type="submission" date="2019-10" db="EMBL/GenBank/DDBJ databases">
        <title>Conservation and host-specific expression of non-tandemly repeated heterogenous ribosome RNA gene in arbuscular mycorrhizal fungi.</title>
        <authorList>
            <person name="Maeda T."/>
            <person name="Kobayashi Y."/>
            <person name="Nakagawa T."/>
            <person name="Ezawa T."/>
            <person name="Yamaguchi K."/>
            <person name="Bino T."/>
            <person name="Nishimoto Y."/>
            <person name="Shigenobu S."/>
            <person name="Kawaguchi M."/>
        </authorList>
    </citation>
    <scope>NUCLEOTIDE SEQUENCE</scope>
    <source>
        <strain evidence="1">HR1</strain>
    </source>
</reference>
<sequence length="750" mass="87125">MSHRVYHDEVFATIPLKWNSHNEIFTKLRDKCYDIKKFKVDHLKDYICEVTNSHKNAVRLWRVNVVDEVGIKEKLKDENEMKPRLLFSNYFQGELYDKAEFAVTNIHVIAIISIAGPSQQDVLQVPLKSIEDILKSVLEDFTSRISETHTSRSDTYISQFDCYDIPLKDRDLPKIAAIIKRNVINNLRVDSLHSYAKTDFNILVCGGAPGIGKTQLAVFASIRKNLLLKDAERLFIFLHIDEFQLIFKWDEGRDDKLFKYIINNFAPEYMHGNSSHFTFVQEFFSGTAREAAVREKEASKFTLESIKCPMLLMKSIIQIVDFYAEKYSAEKINGEYMWKLCSKFLHIIQDTGGLPRVLQYMLTLCFEELNTEGEFFRKISEQDFGNISRLTANKLQSLYGIYNTIRASNKIAWELLYHCVMEKLVAPGDCLDPNNKTDTIENLETETHVILKESKKPGHYYIEMPFLFVVLYNDILRIVPIKQDWEIFVAFYEAFINNMLFEREEKSEVTLEELYRGAHGKNETLNKIVELKKLHVCQSMQQFPCSNITSLHDNKPIKWEEGNDLVVNGKGAPFGDSFVARKILHDPENFNALMITQDKWDYNGKSLTKLEVIKESIKNLKSLVKKSESIINYHDPCCITIIVTTRKYNFDYGQLPEDVLVIDKTNFEKYFGRIFSSRAAFFLDKDINPNFSELAKIKNIVPDIGEVTAGKIAEKRPYYNLNDFLDKHQGIKRQKLDEANIKLDFFPFDL</sequence>
<evidence type="ECO:0008006" key="3">
    <source>
        <dbReference type="Google" id="ProtNLM"/>
    </source>
</evidence>
<protein>
    <recommendedName>
        <fullName evidence="3">Crinkler effector protein N-terminal domain-containing protein</fullName>
    </recommendedName>
</protein>
<dbReference type="Proteomes" id="UP000615446">
    <property type="component" value="Unassembled WGS sequence"/>
</dbReference>
<dbReference type="OrthoDB" id="2315391at2759"/>
<dbReference type="AlphaFoldDB" id="A0A8H3QDZ8"/>
<evidence type="ECO:0000313" key="1">
    <source>
        <dbReference type="EMBL" id="GES77240.1"/>
    </source>
</evidence>
<evidence type="ECO:0000313" key="2">
    <source>
        <dbReference type="Proteomes" id="UP000615446"/>
    </source>
</evidence>
<accession>A0A8H3QDZ8</accession>